<gene>
    <name evidence="1" type="ORF">OOZ53_17580</name>
</gene>
<reference evidence="1" key="1">
    <citation type="submission" date="2022-11" db="EMBL/GenBank/DDBJ databases">
        <title>Hoeflea poritis sp. nov., isolated from scleractinian coral Porites lutea.</title>
        <authorList>
            <person name="Zhang G."/>
            <person name="Wei Q."/>
            <person name="Cai L."/>
        </authorList>
    </citation>
    <scope>NUCLEOTIDE SEQUENCE</scope>
    <source>
        <strain evidence="1">E7-10</strain>
    </source>
</reference>
<dbReference type="Gene3D" id="3.30.70.1520">
    <property type="entry name" value="Heterotetrameric sarcosine oxidase"/>
    <property type="match status" value="1"/>
</dbReference>
<sequence>MADIQAASPQYPLDGMVAGSALVQITPAAPASRLALRARPDAIAPLSKALAVKLPQEPKTSAQGTAAKTKGRRALWLGPDEWLVIDESGADLMAACQGAGGTFSAVDVSNRNTAIIVSGPAAEAVISAGCPQDLSLKAFAVGACARTLLGKTEVVLLREEADVFRVECWRSFSAYAFAFLAEALRDPMV</sequence>
<name>A0ABT4VR33_9HYPH</name>
<dbReference type="NCBIfam" id="TIGR01375">
    <property type="entry name" value="soxG"/>
    <property type="match status" value="1"/>
</dbReference>
<keyword evidence="2" id="KW-1185">Reference proteome</keyword>
<evidence type="ECO:0000313" key="1">
    <source>
        <dbReference type="EMBL" id="MDA4847175.1"/>
    </source>
</evidence>
<dbReference type="Gene3D" id="3.30.1360.120">
    <property type="entry name" value="Probable tRNA modification gtpase trme, domain 1"/>
    <property type="match status" value="1"/>
</dbReference>
<dbReference type="InterPro" id="IPR006280">
    <property type="entry name" value="SoxG_het"/>
</dbReference>
<dbReference type="Pfam" id="PF04268">
    <property type="entry name" value="SoxG"/>
    <property type="match status" value="1"/>
</dbReference>
<dbReference type="InterPro" id="IPR027266">
    <property type="entry name" value="TrmE/GcvT-like"/>
</dbReference>
<proteinExistence type="predicted"/>
<organism evidence="1 2">
    <name type="scientific">Hoeflea poritis</name>
    <dbReference type="NCBI Taxonomy" id="2993659"/>
    <lineage>
        <taxon>Bacteria</taxon>
        <taxon>Pseudomonadati</taxon>
        <taxon>Pseudomonadota</taxon>
        <taxon>Alphaproteobacteria</taxon>
        <taxon>Hyphomicrobiales</taxon>
        <taxon>Rhizobiaceae</taxon>
        <taxon>Hoeflea</taxon>
    </lineage>
</organism>
<dbReference type="InterPro" id="IPR007375">
    <property type="entry name" value="SoxG"/>
</dbReference>
<comment type="caution">
    <text evidence="1">The sequence shown here is derived from an EMBL/GenBank/DDBJ whole genome shotgun (WGS) entry which is preliminary data.</text>
</comment>
<dbReference type="Proteomes" id="UP001148313">
    <property type="component" value="Unassembled WGS sequence"/>
</dbReference>
<evidence type="ECO:0000313" key="2">
    <source>
        <dbReference type="Proteomes" id="UP001148313"/>
    </source>
</evidence>
<dbReference type="SUPFAM" id="SSF103025">
    <property type="entry name" value="Folate-binding domain"/>
    <property type="match status" value="1"/>
</dbReference>
<accession>A0ABT4VR33</accession>
<dbReference type="EMBL" id="JAPJZH010000011">
    <property type="protein sequence ID" value="MDA4847175.1"/>
    <property type="molecule type" value="Genomic_DNA"/>
</dbReference>
<protein>
    <submittedName>
        <fullName evidence="1">Sarcosine oxidase subunit gamma</fullName>
    </submittedName>
</protein>
<dbReference type="RefSeq" id="WP_271090982.1">
    <property type="nucleotide sequence ID" value="NZ_JAPJZH010000011.1"/>
</dbReference>